<accession>A0A4C1Y876</accession>
<proteinExistence type="predicted"/>
<keyword evidence="2" id="KW-1185">Reference proteome</keyword>
<sequence>MILCLTIGSNRNPCFDFEPGFDVRGWYLPSSATPLGTPMRTQFRPLLIFVSTFHPASDFDTATGHDVKLKEAGANARIKIK</sequence>
<protein>
    <submittedName>
        <fullName evidence="1">Uncharacterized protein</fullName>
    </submittedName>
</protein>
<evidence type="ECO:0000313" key="2">
    <source>
        <dbReference type="Proteomes" id="UP000299102"/>
    </source>
</evidence>
<name>A0A4C1Y876_EUMVA</name>
<comment type="caution">
    <text evidence="1">The sequence shown here is derived from an EMBL/GenBank/DDBJ whole genome shotgun (WGS) entry which is preliminary data.</text>
</comment>
<evidence type="ECO:0000313" key="1">
    <source>
        <dbReference type="EMBL" id="GBP71042.1"/>
    </source>
</evidence>
<reference evidence="1 2" key="1">
    <citation type="journal article" date="2019" name="Commun. Biol.">
        <title>The bagworm genome reveals a unique fibroin gene that provides high tensile strength.</title>
        <authorList>
            <person name="Kono N."/>
            <person name="Nakamura H."/>
            <person name="Ohtoshi R."/>
            <person name="Tomita M."/>
            <person name="Numata K."/>
            <person name="Arakawa K."/>
        </authorList>
    </citation>
    <scope>NUCLEOTIDE SEQUENCE [LARGE SCALE GENOMIC DNA]</scope>
</reference>
<dbReference type="AlphaFoldDB" id="A0A4C1Y876"/>
<dbReference type="EMBL" id="BGZK01001095">
    <property type="protein sequence ID" value="GBP71042.1"/>
    <property type="molecule type" value="Genomic_DNA"/>
</dbReference>
<organism evidence="1 2">
    <name type="scientific">Eumeta variegata</name>
    <name type="common">Bagworm moth</name>
    <name type="synonym">Eumeta japonica</name>
    <dbReference type="NCBI Taxonomy" id="151549"/>
    <lineage>
        <taxon>Eukaryota</taxon>
        <taxon>Metazoa</taxon>
        <taxon>Ecdysozoa</taxon>
        <taxon>Arthropoda</taxon>
        <taxon>Hexapoda</taxon>
        <taxon>Insecta</taxon>
        <taxon>Pterygota</taxon>
        <taxon>Neoptera</taxon>
        <taxon>Endopterygota</taxon>
        <taxon>Lepidoptera</taxon>
        <taxon>Glossata</taxon>
        <taxon>Ditrysia</taxon>
        <taxon>Tineoidea</taxon>
        <taxon>Psychidae</taxon>
        <taxon>Oiketicinae</taxon>
        <taxon>Eumeta</taxon>
    </lineage>
</organism>
<dbReference type="Proteomes" id="UP000299102">
    <property type="component" value="Unassembled WGS sequence"/>
</dbReference>
<gene>
    <name evidence="1" type="ORF">EVAR_37882_1</name>
</gene>